<sequence length="201" mass="23410">MAYYTGVGESPPYSGQTLRKMNRYVFHPQGKRCCSSCQEIKDLNKENFGVHRYYRDENGKIVSVGYDGACKLCMVRKRALHNARIKEDYKWYCKKLLSQLKARAKSENLPFNLTAEDLIHEFDAQGGLCRYTGKKLDFTLRCSEKGQPHRDFPSIDRKIPSRGYTLGNVEWVTYAVNRMKNDLTEEEFLDFCRNITKMEGM</sequence>
<organism evidence="1 2">
    <name type="scientific">Klebsiella phage vB_KpnM_BIS47</name>
    <dbReference type="NCBI Taxonomy" id="1907784"/>
    <lineage>
        <taxon>Viruses</taxon>
        <taxon>Duplodnaviria</taxon>
        <taxon>Heunggongvirae</taxon>
        <taxon>Uroviricota</taxon>
        <taxon>Caudoviricetes</taxon>
        <taxon>Vequintavirinae</taxon>
        <taxon>Mydovirus</taxon>
        <taxon>Mydovirus BIS47</taxon>
    </lineage>
</organism>
<dbReference type="EMBL" id="KY652726">
    <property type="protein sequence ID" value="ARB12632.1"/>
    <property type="molecule type" value="Genomic_DNA"/>
</dbReference>
<name>A0A1V0E6W3_9CAUD</name>
<proteinExistence type="predicted"/>
<evidence type="ECO:0000313" key="1">
    <source>
        <dbReference type="EMBL" id="ARB12632.1"/>
    </source>
</evidence>
<keyword evidence="2" id="KW-1185">Reference proteome</keyword>
<protein>
    <submittedName>
        <fullName evidence="1">Uncharacterized protein</fullName>
    </submittedName>
</protein>
<dbReference type="Proteomes" id="UP000221691">
    <property type="component" value="Segment"/>
</dbReference>
<dbReference type="GeneID" id="55632621"/>
<dbReference type="RefSeq" id="YP_009832635.1">
    <property type="nucleotide sequence ID" value="NC_048656.1"/>
</dbReference>
<accession>A0A1V0E6W3</accession>
<dbReference type="KEGG" id="vg:55632621"/>
<gene>
    <name evidence="1" type="ORF">BIS47_128</name>
</gene>
<reference evidence="1 2" key="1">
    <citation type="submission" date="2017-02" db="EMBL/GenBank/DDBJ databases">
        <title>Genome sequencing and assembly of Klebsiella pneumoniae phages.</title>
        <authorList>
            <person name="Labudda L."/>
            <person name="Strapagiel D."/>
            <person name="Karczewska-Golec J."/>
            <person name="Golec P."/>
        </authorList>
    </citation>
    <scope>NUCLEOTIDE SEQUENCE [LARGE SCALE GENOMIC DNA]</scope>
</reference>
<dbReference type="Gene3D" id="3.30.40.220">
    <property type="match status" value="1"/>
</dbReference>
<evidence type="ECO:0000313" key="2">
    <source>
        <dbReference type="Proteomes" id="UP000221691"/>
    </source>
</evidence>